<reference evidence="2 3" key="1">
    <citation type="journal article" date="2015" name="Microbiome">
        <title>Genomic resolution of linkages in carbon, nitrogen, and sulfur cycling among widespread estuary sediment bacteria.</title>
        <authorList>
            <person name="Baker B.J."/>
            <person name="Lazar C.S."/>
            <person name="Teske A.P."/>
            <person name="Dick G.J."/>
        </authorList>
    </citation>
    <scope>NUCLEOTIDE SEQUENCE [LARGE SCALE GENOMIC DNA]</scope>
    <source>
        <strain evidence="2">DG_78</strain>
    </source>
</reference>
<evidence type="ECO:0000313" key="2">
    <source>
        <dbReference type="EMBL" id="KPJ72168.1"/>
    </source>
</evidence>
<dbReference type="InterPro" id="IPR001296">
    <property type="entry name" value="Glyco_trans_1"/>
</dbReference>
<dbReference type="Gene3D" id="3.40.50.2000">
    <property type="entry name" value="Glycogen Phosphorylase B"/>
    <property type="match status" value="2"/>
</dbReference>
<dbReference type="EMBL" id="LJNI01000093">
    <property type="protein sequence ID" value="KPJ72168.1"/>
    <property type="molecule type" value="Genomic_DNA"/>
</dbReference>
<organism evidence="2 3">
    <name type="scientific">candidate division TA06 bacterium DG_78</name>
    <dbReference type="NCBI Taxonomy" id="1703772"/>
    <lineage>
        <taxon>Bacteria</taxon>
        <taxon>Bacteria division TA06</taxon>
    </lineage>
</organism>
<dbReference type="CDD" id="cd03801">
    <property type="entry name" value="GT4_PimA-like"/>
    <property type="match status" value="1"/>
</dbReference>
<evidence type="ECO:0000313" key="3">
    <source>
        <dbReference type="Proteomes" id="UP000051012"/>
    </source>
</evidence>
<sequence>MVNKILYIYNDKKLEFGAHHINNLIVNKLRTKGYSVHSIYPKESINLFSKSLDGISSILFFYSLISKKTEIEKYDIIQGTTYTTLAFLGNGIPIVSLFGSTTYGFLKNVPSVGKIKKENKNLLKIFDELKKYSIIDRLLPLVKSLKDISKIEIDVAKKSDIIIATSKIVKQELIRNGVSRKKIALIHNAIEDYWFKSKFVKKIKPISELVYLGRMGDDPFTIKLKGIDRLIYILKEFPNLKKTIIGMCRKTKKYDQFFSQFLKTDSYLSVNRKKIPKILRNHYGDIYINPGRYEGFCLSLIEAMSQGLVPITFPTGVAPEIIQDGHNGYLVNTINDMIKKINLLTSKKATRTRMAEEALKTSKLFNSDILIKKYVDIYHELKDKKGHQTH</sequence>
<name>A0A0S7YBU7_UNCT6</name>
<gene>
    <name evidence="2" type="ORF">AMJ52_07185</name>
</gene>
<evidence type="ECO:0000259" key="1">
    <source>
        <dbReference type="Pfam" id="PF00534"/>
    </source>
</evidence>
<feature type="domain" description="Glycosyl transferase family 1" evidence="1">
    <location>
        <begin position="224"/>
        <end position="360"/>
    </location>
</feature>
<protein>
    <recommendedName>
        <fullName evidence="1">Glycosyl transferase family 1 domain-containing protein</fullName>
    </recommendedName>
</protein>
<dbReference type="SUPFAM" id="SSF53756">
    <property type="entry name" value="UDP-Glycosyltransferase/glycogen phosphorylase"/>
    <property type="match status" value="1"/>
</dbReference>
<comment type="caution">
    <text evidence="2">The sequence shown here is derived from an EMBL/GenBank/DDBJ whole genome shotgun (WGS) entry which is preliminary data.</text>
</comment>
<dbReference type="PANTHER" id="PTHR12526">
    <property type="entry name" value="GLYCOSYLTRANSFERASE"/>
    <property type="match status" value="1"/>
</dbReference>
<dbReference type="GO" id="GO:0016757">
    <property type="term" value="F:glycosyltransferase activity"/>
    <property type="evidence" value="ECO:0007669"/>
    <property type="project" value="InterPro"/>
</dbReference>
<dbReference type="Proteomes" id="UP000051012">
    <property type="component" value="Unassembled WGS sequence"/>
</dbReference>
<dbReference type="AlphaFoldDB" id="A0A0S7YBU7"/>
<accession>A0A0S7YBU7</accession>
<proteinExistence type="predicted"/>
<dbReference type="Pfam" id="PF00534">
    <property type="entry name" value="Glycos_transf_1"/>
    <property type="match status" value="1"/>
</dbReference>